<proteinExistence type="predicted"/>
<dbReference type="EMBL" id="JAVDVI010000025">
    <property type="protein sequence ID" value="MDR6969613.1"/>
    <property type="molecule type" value="Genomic_DNA"/>
</dbReference>
<gene>
    <name evidence="1" type="ORF">J2X31_003646</name>
</gene>
<accession>A0ABU1TUQ6</accession>
<evidence type="ECO:0000313" key="2">
    <source>
        <dbReference type="Proteomes" id="UP001255185"/>
    </source>
</evidence>
<evidence type="ECO:0000313" key="1">
    <source>
        <dbReference type="EMBL" id="MDR6969613.1"/>
    </source>
</evidence>
<sequence length="481" mass="57727">MKKTIFFFLTLFCTQNMLAQKNLDANDWVKILSGNIATYQEYNIKTLNLYQNNKIIKRIDYHSVERKITANGEKDSVTYLFDKNNRMTAVYFPQESYFLNYHDANVKANFFQLKKDEDSLQITQTISFPYPEKQKIEWLEIIKKSKKTGKTVFSSSEKYILNPKDSLWNYEESRTNKNFYRRYYNGASSQLRYVSEKEYSYDSTYVRPNGIRFSKYEQMKNDSLWRHISVGDSVYNYHYKSGKLYQKQIRFEDNLKNEYNYNPETGKLMETIAYTYFPENEYGGIVLWKKEYHNLETQKTEITFPNKKNFKLRNNVLIERKKWKWNLFKKIFPASEILGCGTTSHSVHTSKSKRLPYYIYNIASTSILVDNYFLIRNLDDYEFSDSFIDDDINQSFIHSEISLADFQKSTFSGVYKTGTVPRDIRNEMQRISKRFVRKMESYKYYKLEIITHDNEKFECEPYQHFNQIQLPIDVFIYRGDL</sequence>
<organism evidence="1 2">
    <name type="scientific">Flavobacterium arsenatis</name>
    <dbReference type="NCBI Taxonomy" id="1484332"/>
    <lineage>
        <taxon>Bacteria</taxon>
        <taxon>Pseudomonadati</taxon>
        <taxon>Bacteroidota</taxon>
        <taxon>Flavobacteriia</taxon>
        <taxon>Flavobacteriales</taxon>
        <taxon>Flavobacteriaceae</taxon>
        <taxon>Flavobacterium</taxon>
    </lineage>
</organism>
<dbReference type="RefSeq" id="WP_310028858.1">
    <property type="nucleotide sequence ID" value="NZ_JAVDVI010000025.1"/>
</dbReference>
<reference evidence="1 2" key="1">
    <citation type="submission" date="2023-07" db="EMBL/GenBank/DDBJ databases">
        <title>Sorghum-associated microbial communities from plants grown in Nebraska, USA.</title>
        <authorList>
            <person name="Schachtman D."/>
        </authorList>
    </citation>
    <scope>NUCLEOTIDE SEQUENCE [LARGE SCALE GENOMIC DNA]</scope>
    <source>
        <strain evidence="1 2">3773</strain>
    </source>
</reference>
<keyword evidence="2" id="KW-1185">Reference proteome</keyword>
<protein>
    <submittedName>
        <fullName evidence="1">Uncharacterized protein</fullName>
    </submittedName>
</protein>
<name>A0ABU1TUQ6_9FLAO</name>
<comment type="caution">
    <text evidence="1">The sequence shown here is derived from an EMBL/GenBank/DDBJ whole genome shotgun (WGS) entry which is preliminary data.</text>
</comment>
<dbReference type="Proteomes" id="UP001255185">
    <property type="component" value="Unassembled WGS sequence"/>
</dbReference>